<accession>A0A1Q9CDL9</accession>
<name>A0A1Q9CDL9_SYMMI</name>
<dbReference type="EMBL" id="LSRX01001324">
    <property type="protein sequence ID" value="OLP80996.1"/>
    <property type="molecule type" value="Genomic_DNA"/>
</dbReference>
<keyword evidence="4" id="KW-1185">Reference proteome</keyword>
<feature type="coiled-coil region" evidence="1">
    <location>
        <begin position="102"/>
        <end position="160"/>
    </location>
</feature>
<proteinExistence type="predicted"/>
<comment type="caution">
    <text evidence="3">The sequence shown here is derived from an EMBL/GenBank/DDBJ whole genome shotgun (WGS) entry which is preliminary data.</text>
</comment>
<keyword evidence="1" id="KW-0175">Coiled coil</keyword>
<dbReference type="AlphaFoldDB" id="A0A1Q9CDL9"/>
<dbReference type="Proteomes" id="UP000186817">
    <property type="component" value="Unassembled WGS sequence"/>
</dbReference>
<gene>
    <name evidence="3" type="ORF">AK812_SmicGene38525</name>
</gene>
<protein>
    <submittedName>
        <fullName evidence="3">Uncharacterized protein</fullName>
    </submittedName>
</protein>
<feature type="compositionally biased region" description="Pro residues" evidence="2">
    <location>
        <begin position="71"/>
        <end position="81"/>
    </location>
</feature>
<evidence type="ECO:0000313" key="3">
    <source>
        <dbReference type="EMBL" id="OLP80996.1"/>
    </source>
</evidence>
<evidence type="ECO:0000256" key="2">
    <source>
        <dbReference type="SAM" id="MobiDB-lite"/>
    </source>
</evidence>
<sequence length="229" mass="25210">MPRPPVGAPREPIARRRHRSRSPPQTVYATEVPQPAGLRHQLLRVAQAQDPPVENDDNMHQDDDTEELPLPKTPPFPPPDQADPAEHQQPPSSDTALIFQRIEALQQRIALSQALLQALTEGGAEDSQSSTGNLSDSEFREQLADFIEMANNDINDLRAREGVASLCTFIDLKGTGLRAETSEEEAEDAALNTAFGVEPATSKSRSRHLIGSTARRAAQPAFYHRLSHF</sequence>
<organism evidence="3 4">
    <name type="scientific">Symbiodinium microadriaticum</name>
    <name type="common">Dinoflagellate</name>
    <name type="synonym">Zooxanthella microadriatica</name>
    <dbReference type="NCBI Taxonomy" id="2951"/>
    <lineage>
        <taxon>Eukaryota</taxon>
        <taxon>Sar</taxon>
        <taxon>Alveolata</taxon>
        <taxon>Dinophyceae</taxon>
        <taxon>Suessiales</taxon>
        <taxon>Symbiodiniaceae</taxon>
        <taxon>Symbiodinium</taxon>
    </lineage>
</organism>
<evidence type="ECO:0000313" key="4">
    <source>
        <dbReference type="Proteomes" id="UP000186817"/>
    </source>
</evidence>
<reference evidence="3 4" key="1">
    <citation type="submission" date="2016-02" db="EMBL/GenBank/DDBJ databases">
        <title>Genome analysis of coral dinoflagellate symbionts highlights evolutionary adaptations to a symbiotic lifestyle.</title>
        <authorList>
            <person name="Aranda M."/>
            <person name="Li Y."/>
            <person name="Liew Y.J."/>
            <person name="Baumgarten S."/>
            <person name="Simakov O."/>
            <person name="Wilson M."/>
            <person name="Piel J."/>
            <person name="Ashoor H."/>
            <person name="Bougouffa S."/>
            <person name="Bajic V.B."/>
            <person name="Ryu T."/>
            <person name="Ravasi T."/>
            <person name="Bayer T."/>
            <person name="Micklem G."/>
            <person name="Kim H."/>
            <person name="Bhak J."/>
            <person name="Lajeunesse T.C."/>
            <person name="Voolstra C.R."/>
        </authorList>
    </citation>
    <scope>NUCLEOTIDE SEQUENCE [LARGE SCALE GENOMIC DNA]</scope>
    <source>
        <strain evidence="3 4">CCMP2467</strain>
    </source>
</reference>
<feature type="region of interest" description="Disordered" evidence="2">
    <location>
        <begin position="1"/>
        <end position="92"/>
    </location>
</feature>
<evidence type="ECO:0000256" key="1">
    <source>
        <dbReference type="SAM" id="Coils"/>
    </source>
</evidence>